<sequence>MDSSSSSPSAGEDTNVCLRFSLGPTNLGILRPHLDVMKEQLVVIEQRDFRFDVYGRPADVASAIAYSFLGPSKNADHTPPQGGSTTVPAGVIREPRQPFSVVHTGPGLKLLSSLALTRNDQRESDTAMGRITVGKININDDATLHGSGQKSGYSINTIESSTSPTKTPSSPEASTTADVVSRRLSTLEATNWKTDYDLAWERSFGTQNKKEQAEAEIQELKPWSVTILLSMPFRVIQYLMLTSHGFKTYLVEEPDLNACSRQGISQERLKLIAQQAGMVVAINNVKLPSLESNPEESLVWLQLNDRKALRAVLLGVGKALAQEPVLGVIQKGLGQDELGLRKSWDETLDQTSTSGTTPNEREWVMDTPTSGKENIRSAESVHWIEPLMEDRPQRRRPTERARHPLAQRMSSPNKGAENRRRSDWDAWNSRLTEEQDRWDATTAGVDRSRGDKPSMVAMDPWTTTTSQSVGSFFTESEHHGTRLSVDSIGVGTSNSSSSDHSQVCGRSSRSKVTTPKEPPLQDEINNNNGNNNEDPWVTTVTSCEDTESLEPAAVSQYYRVKRNTQTIFVNTANPDVDTVLTLKQRIIKALSSTRERDATAAAITTPADIHLYDYKHTNRPVDLVDSKTLTNSGLVDQQVIAMVFKTPSGAWEDIYIATMDLATDLDDLEDEPEEVEYRASKGKERA</sequence>
<feature type="compositionally biased region" description="Polar residues" evidence="1">
    <location>
        <begin position="504"/>
        <end position="513"/>
    </location>
</feature>
<organism evidence="2 3">
    <name type="scientific">Linnemannia gamsii</name>
    <dbReference type="NCBI Taxonomy" id="64522"/>
    <lineage>
        <taxon>Eukaryota</taxon>
        <taxon>Fungi</taxon>
        <taxon>Fungi incertae sedis</taxon>
        <taxon>Mucoromycota</taxon>
        <taxon>Mortierellomycotina</taxon>
        <taxon>Mortierellomycetes</taxon>
        <taxon>Mortierellales</taxon>
        <taxon>Mortierellaceae</taxon>
        <taxon>Linnemannia</taxon>
    </lineage>
</organism>
<dbReference type="Proteomes" id="UP001194696">
    <property type="component" value="Unassembled WGS sequence"/>
</dbReference>
<accession>A0ABQ7JY19</accession>
<evidence type="ECO:0000313" key="2">
    <source>
        <dbReference type="EMBL" id="KAG0287220.1"/>
    </source>
</evidence>
<proteinExistence type="predicted"/>
<gene>
    <name evidence="2" type="ORF">BGZ96_008834</name>
</gene>
<feature type="compositionally biased region" description="Basic and acidic residues" evidence="1">
    <location>
        <begin position="388"/>
        <end position="402"/>
    </location>
</feature>
<evidence type="ECO:0000256" key="1">
    <source>
        <dbReference type="SAM" id="MobiDB-lite"/>
    </source>
</evidence>
<keyword evidence="3" id="KW-1185">Reference proteome</keyword>
<comment type="caution">
    <text evidence="2">The sequence shown here is derived from an EMBL/GenBank/DDBJ whole genome shotgun (WGS) entry which is preliminary data.</text>
</comment>
<name>A0ABQ7JY19_9FUNG</name>
<reference evidence="2 3" key="1">
    <citation type="journal article" date="2020" name="Fungal Divers.">
        <title>Resolving the Mortierellaceae phylogeny through synthesis of multi-gene phylogenetics and phylogenomics.</title>
        <authorList>
            <person name="Vandepol N."/>
            <person name="Liber J."/>
            <person name="Desiro A."/>
            <person name="Na H."/>
            <person name="Kennedy M."/>
            <person name="Barry K."/>
            <person name="Grigoriev I.V."/>
            <person name="Miller A.N."/>
            <person name="O'Donnell K."/>
            <person name="Stajich J.E."/>
            <person name="Bonito G."/>
        </authorList>
    </citation>
    <scope>NUCLEOTIDE SEQUENCE [LARGE SCALE GENOMIC DNA]</scope>
    <source>
        <strain evidence="2 3">AD045</strain>
    </source>
</reference>
<feature type="compositionally biased region" description="Low complexity" evidence="1">
    <location>
        <begin position="157"/>
        <end position="177"/>
    </location>
</feature>
<feature type="region of interest" description="Disordered" evidence="1">
    <location>
        <begin position="140"/>
        <end position="178"/>
    </location>
</feature>
<feature type="compositionally biased region" description="Polar residues" evidence="1">
    <location>
        <begin position="146"/>
        <end position="156"/>
    </location>
</feature>
<protein>
    <submittedName>
        <fullName evidence="2">Uncharacterized protein</fullName>
    </submittedName>
</protein>
<feature type="region of interest" description="Disordered" evidence="1">
    <location>
        <begin position="344"/>
        <end position="460"/>
    </location>
</feature>
<feature type="region of interest" description="Disordered" evidence="1">
    <location>
        <begin position="485"/>
        <end position="534"/>
    </location>
</feature>
<feature type="compositionally biased region" description="Polar residues" evidence="1">
    <location>
        <begin position="349"/>
        <end position="358"/>
    </location>
</feature>
<dbReference type="EMBL" id="JAAAIM010000509">
    <property type="protein sequence ID" value="KAG0287220.1"/>
    <property type="molecule type" value="Genomic_DNA"/>
</dbReference>
<evidence type="ECO:0000313" key="3">
    <source>
        <dbReference type="Proteomes" id="UP001194696"/>
    </source>
</evidence>